<comment type="caution">
    <text evidence="5">The sequence shown here is derived from an EMBL/GenBank/DDBJ whole genome shotgun (WGS) entry which is preliminary data.</text>
</comment>
<accession>A0A951PHU9</accession>
<comment type="similarity">
    <text evidence="1">Belongs to the TTC38 family.</text>
</comment>
<name>A0A951PHU9_9CYAN</name>
<evidence type="ECO:0000256" key="2">
    <source>
        <dbReference type="ARBA" id="ARBA00019992"/>
    </source>
</evidence>
<proteinExistence type="inferred from homology"/>
<keyword evidence="3" id="KW-0677">Repeat</keyword>
<dbReference type="Gene3D" id="1.25.40.10">
    <property type="entry name" value="Tetratricopeptide repeat domain"/>
    <property type="match status" value="1"/>
</dbReference>
<evidence type="ECO:0000256" key="3">
    <source>
        <dbReference type="ARBA" id="ARBA00022737"/>
    </source>
</evidence>
<dbReference type="AlphaFoldDB" id="A0A951PHU9"/>
<sequence>MLQDSQGLDVSTDSPEAIAAINRYADQTLAYGKDAVAIFQGIEADPTCAIANAHAAAFYLSHESAESRRQAVPYLNAAKTYQASATEREKLYISAVVAWATGRVDQAIAHLEAIAFAFPRDLVAVQMAQYHYFYLGNKESLLQIAQNVLSANRENHYLHGMIAFGLEQCHHLSEAEEAGRRATQMNRNDPWAHHAVAHVMETQGRLEEGIAWMESLSQTWENCNSMLYTHNWWHIALYYLEQENFPKVLELYDSHIWGRAWKESPKDQIGSIQILLRLELRGVDIGKRWEELVPYLTARIHEHSLPFQDLHYVYALARASQTELVNEMLLSMQAHAENVKSYVQKTWAEVVVPAAQGIVAYAKQEWENAIAYLRPTLLRLHEIGGSHAQRDLFEQVYLDAWLRAEQNREALYLLEKRFTSRRYVPSIQRGLTVKSHKPGFSIEIMRQAV</sequence>
<reference evidence="5" key="1">
    <citation type="submission" date="2021-05" db="EMBL/GenBank/DDBJ databases">
        <authorList>
            <person name="Pietrasiak N."/>
            <person name="Ward R."/>
            <person name="Stajich J.E."/>
            <person name="Kurbessoian T."/>
        </authorList>
    </citation>
    <scope>NUCLEOTIDE SEQUENCE</scope>
    <source>
        <strain evidence="5">CPER-KK1</strain>
    </source>
</reference>
<dbReference type="CDD" id="cd05804">
    <property type="entry name" value="StaR_like"/>
    <property type="match status" value="1"/>
</dbReference>
<organism evidence="5 6">
    <name type="scientific">Symplocastrum torsivum CPER-KK1</name>
    <dbReference type="NCBI Taxonomy" id="450513"/>
    <lineage>
        <taxon>Bacteria</taxon>
        <taxon>Bacillati</taxon>
        <taxon>Cyanobacteriota</taxon>
        <taxon>Cyanophyceae</taxon>
        <taxon>Oscillatoriophycideae</taxon>
        <taxon>Oscillatoriales</taxon>
        <taxon>Microcoleaceae</taxon>
        <taxon>Symplocastrum</taxon>
    </lineage>
</organism>
<dbReference type="InterPro" id="IPR033891">
    <property type="entry name" value="TTC38"/>
</dbReference>
<dbReference type="SUPFAM" id="SSF48452">
    <property type="entry name" value="TPR-like"/>
    <property type="match status" value="1"/>
</dbReference>
<dbReference type="InterPro" id="IPR011990">
    <property type="entry name" value="TPR-like_helical_dom_sf"/>
</dbReference>
<gene>
    <name evidence="5" type="ORF">KME25_06615</name>
</gene>
<reference evidence="5" key="2">
    <citation type="journal article" date="2022" name="Microbiol. Resour. Announc.">
        <title>Metagenome Sequencing to Explore Phylogenomics of Terrestrial Cyanobacteria.</title>
        <authorList>
            <person name="Ward R.D."/>
            <person name="Stajich J.E."/>
            <person name="Johansen J.R."/>
            <person name="Huntemann M."/>
            <person name="Clum A."/>
            <person name="Foster B."/>
            <person name="Foster B."/>
            <person name="Roux S."/>
            <person name="Palaniappan K."/>
            <person name="Varghese N."/>
            <person name="Mukherjee S."/>
            <person name="Reddy T.B.K."/>
            <person name="Daum C."/>
            <person name="Copeland A."/>
            <person name="Chen I.A."/>
            <person name="Ivanova N.N."/>
            <person name="Kyrpides N.C."/>
            <person name="Shapiro N."/>
            <person name="Eloe-Fadrosh E.A."/>
            <person name="Pietrasiak N."/>
        </authorList>
    </citation>
    <scope>NUCLEOTIDE SEQUENCE</scope>
    <source>
        <strain evidence="5">CPER-KK1</strain>
    </source>
</reference>
<dbReference type="PANTHER" id="PTHR16263:SF4">
    <property type="entry name" value="TETRATRICOPEPTIDE REPEAT PROTEIN 38"/>
    <property type="match status" value="1"/>
</dbReference>
<keyword evidence="4" id="KW-0802">TPR repeat</keyword>
<dbReference type="PANTHER" id="PTHR16263">
    <property type="entry name" value="TETRATRICOPEPTIDE REPEAT PROTEIN 38"/>
    <property type="match status" value="1"/>
</dbReference>
<evidence type="ECO:0000256" key="4">
    <source>
        <dbReference type="ARBA" id="ARBA00022803"/>
    </source>
</evidence>
<dbReference type="EMBL" id="JAHHIF010000006">
    <property type="protein sequence ID" value="MBW4544100.1"/>
    <property type="molecule type" value="Genomic_DNA"/>
</dbReference>
<protein>
    <recommendedName>
        <fullName evidence="2">Tetratricopeptide repeat protein 38</fullName>
    </recommendedName>
</protein>
<evidence type="ECO:0000256" key="1">
    <source>
        <dbReference type="ARBA" id="ARBA00005857"/>
    </source>
</evidence>
<evidence type="ECO:0000313" key="5">
    <source>
        <dbReference type="EMBL" id="MBW4544100.1"/>
    </source>
</evidence>
<dbReference type="Proteomes" id="UP000753908">
    <property type="component" value="Unassembled WGS sequence"/>
</dbReference>
<evidence type="ECO:0000313" key="6">
    <source>
        <dbReference type="Proteomes" id="UP000753908"/>
    </source>
</evidence>